<dbReference type="STRING" id="1592317.DPF_0867"/>
<dbReference type="SUPFAM" id="SSF160246">
    <property type="entry name" value="EspE N-terminal domain-like"/>
    <property type="match status" value="2"/>
</dbReference>
<dbReference type="RefSeq" id="WP_069857654.1">
    <property type="nucleotide sequence ID" value="NZ_BDFE01000009.1"/>
</dbReference>
<dbReference type="AlphaFoldDB" id="A0A194AHC9"/>
<dbReference type="OrthoDB" id="5449818at2"/>
<organism evidence="1 2">
    <name type="scientific">Desulfoplanes formicivorans</name>
    <dbReference type="NCBI Taxonomy" id="1592317"/>
    <lineage>
        <taxon>Bacteria</taxon>
        <taxon>Pseudomonadati</taxon>
        <taxon>Thermodesulfobacteriota</taxon>
        <taxon>Desulfovibrionia</taxon>
        <taxon>Desulfovibrionales</taxon>
        <taxon>Desulfoplanaceae</taxon>
        <taxon>Desulfoplanes</taxon>
    </lineage>
</organism>
<evidence type="ECO:0000313" key="1">
    <source>
        <dbReference type="EMBL" id="GAU08164.1"/>
    </source>
</evidence>
<dbReference type="InterPro" id="IPR037257">
    <property type="entry name" value="T2SS_E_N_sf"/>
</dbReference>
<comment type="caution">
    <text evidence="1">The sequence shown here is derived from an EMBL/GenBank/DDBJ whole genome shotgun (WGS) entry which is preliminary data.</text>
</comment>
<dbReference type="EMBL" id="BDFE01000009">
    <property type="protein sequence ID" value="GAU08164.1"/>
    <property type="molecule type" value="Genomic_DNA"/>
</dbReference>
<evidence type="ECO:0008006" key="3">
    <source>
        <dbReference type="Google" id="ProtNLM"/>
    </source>
</evidence>
<gene>
    <name evidence="1" type="ORF">DPF_0867</name>
</gene>
<proteinExistence type="predicted"/>
<evidence type="ECO:0000313" key="2">
    <source>
        <dbReference type="Proteomes" id="UP000095200"/>
    </source>
</evidence>
<keyword evidence="2" id="KW-1185">Reference proteome</keyword>
<reference evidence="2" key="1">
    <citation type="submission" date="2016-06" db="EMBL/GenBank/DDBJ databases">
        <title>Draft genome sequence of Desulfoplanes formicivorans strain Pf12B.</title>
        <authorList>
            <person name="Watanabe M."/>
            <person name="Kojima H."/>
            <person name="Fukui M."/>
        </authorList>
    </citation>
    <scope>NUCLEOTIDE SEQUENCE [LARGE SCALE GENOMIC DNA]</scope>
    <source>
        <strain evidence="2">Pf12B</strain>
    </source>
</reference>
<protein>
    <recommendedName>
        <fullName evidence="3">Type II secretion system protein GspE N-terminal domain-containing protein</fullName>
    </recommendedName>
</protein>
<name>A0A194AHC9_9BACT</name>
<dbReference type="Proteomes" id="UP000095200">
    <property type="component" value="Unassembled WGS sequence"/>
</dbReference>
<accession>A0A194AHC9</accession>
<sequence>MNVTFFGQFLLDQGLISQKQLNEAISFQRENNALLGSLALEKGLLTREQVLEIMREQQLRYEKFGEIAIRKQYLTEEQVRELLNIQGKNHVFLGEALTRRNYLSIRELNRQLDRFDQDMRQKEASIQSVLQGLDDQGIFVCAYEMIRKYLYRLGYATHVCEISHALPSQAFDHVVFLSQKDSQRVHWMGVYLPDVLAYQIAYGKQPTTTIPSRESFQKEVARLLGNLNVIIGEEMHRKGVALQMGEVRVQPPEDVPSWTCLHIETLIETYAVVLGTAPVGAL</sequence>